<protein>
    <submittedName>
        <fullName evidence="2">Uncharacterized protein</fullName>
    </submittedName>
</protein>
<reference evidence="2" key="1">
    <citation type="journal article" date="2020" name="Fungal Divers.">
        <title>Resolving the Mortierellaceae phylogeny through synthesis of multi-gene phylogenetics and phylogenomics.</title>
        <authorList>
            <person name="Vandepol N."/>
            <person name="Liber J."/>
            <person name="Desiro A."/>
            <person name="Na H."/>
            <person name="Kennedy M."/>
            <person name="Barry K."/>
            <person name="Grigoriev I.V."/>
            <person name="Miller A.N."/>
            <person name="O'Donnell K."/>
            <person name="Stajich J.E."/>
            <person name="Bonito G."/>
        </authorList>
    </citation>
    <scope>NUCLEOTIDE SEQUENCE</scope>
    <source>
        <strain evidence="2">CK1249</strain>
    </source>
</reference>
<dbReference type="EMBL" id="JAAAHY010000165">
    <property type="protein sequence ID" value="KAF9966345.1"/>
    <property type="molecule type" value="Genomic_DNA"/>
</dbReference>
<accession>A0A9P6JBI6</accession>
<dbReference type="Proteomes" id="UP000738359">
    <property type="component" value="Unassembled WGS sequence"/>
</dbReference>
<keyword evidence="1" id="KW-0472">Membrane</keyword>
<keyword evidence="3" id="KW-1185">Reference proteome</keyword>
<evidence type="ECO:0000256" key="1">
    <source>
        <dbReference type="SAM" id="Phobius"/>
    </source>
</evidence>
<sequence length="198" mass="22332">MTRSITRFRTLILCLALISFTIGLILTDQLDFPDNLALTLATEAIVIVLYLEFLFSAKMEQNRGWRVTLRIALGFLTIYGPSKILSDCSFSMERDYRNRSPGFHATDKIHCANDRTDDWDEAVLSVFRLFRARCIITLTVAALILIELFIYVRSDEGSTARLRNGATAETWPDDVELASTSMSHSQKVMVSDPLNATV</sequence>
<feature type="transmembrane region" description="Helical" evidence="1">
    <location>
        <begin position="37"/>
        <end position="55"/>
    </location>
</feature>
<proteinExistence type="predicted"/>
<evidence type="ECO:0000313" key="3">
    <source>
        <dbReference type="Proteomes" id="UP000738359"/>
    </source>
</evidence>
<keyword evidence="1" id="KW-1133">Transmembrane helix</keyword>
<feature type="transmembrane region" description="Helical" evidence="1">
    <location>
        <begin position="130"/>
        <end position="152"/>
    </location>
</feature>
<dbReference type="AlphaFoldDB" id="A0A9P6JBI6"/>
<gene>
    <name evidence="2" type="ORF">BGZ70_002624</name>
</gene>
<evidence type="ECO:0000313" key="2">
    <source>
        <dbReference type="EMBL" id="KAF9966345.1"/>
    </source>
</evidence>
<name>A0A9P6JBI6_MORAP</name>
<comment type="caution">
    <text evidence="2">The sequence shown here is derived from an EMBL/GenBank/DDBJ whole genome shotgun (WGS) entry which is preliminary data.</text>
</comment>
<keyword evidence="1" id="KW-0812">Transmembrane</keyword>
<dbReference type="OrthoDB" id="2444432at2759"/>
<organism evidence="2 3">
    <name type="scientific">Mortierella alpina</name>
    <name type="common">Oleaginous fungus</name>
    <name type="synonym">Mortierella renispora</name>
    <dbReference type="NCBI Taxonomy" id="64518"/>
    <lineage>
        <taxon>Eukaryota</taxon>
        <taxon>Fungi</taxon>
        <taxon>Fungi incertae sedis</taxon>
        <taxon>Mucoromycota</taxon>
        <taxon>Mortierellomycotina</taxon>
        <taxon>Mortierellomycetes</taxon>
        <taxon>Mortierellales</taxon>
        <taxon>Mortierellaceae</taxon>
        <taxon>Mortierella</taxon>
    </lineage>
</organism>